<dbReference type="EMBL" id="VFMO01000001">
    <property type="protein sequence ID" value="TQJ13475.1"/>
    <property type="molecule type" value="Genomic_DNA"/>
</dbReference>
<proteinExistence type="predicted"/>
<comment type="caution">
    <text evidence="1">The sequence shown here is derived from an EMBL/GenBank/DDBJ whole genome shotgun (WGS) entry which is preliminary data.</text>
</comment>
<sequence length="68" mass="7630">MYALNPDLCRRALALWQGDIAYDNVSATLVGPERVRLDELRRGVRTTLVSFPLDEDRPGGADKDTGRR</sequence>
<dbReference type="Proteomes" id="UP000320806">
    <property type="component" value="Unassembled WGS sequence"/>
</dbReference>
<dbReference type="AlphaFoldDB" id="A0A542EDT0"/>
<dbReference type="Gene3D" id="1.25.40.10">
    <property type="entry name" value="Tetratricopeptide repeat domain"/>
    <property type="match status" value="1"/>
</dbReference>
<reference evidence="1 2" key="1">
    <citation type="submission" date="2019-06" db="EMBL/GenBank/DDBJ databases">
        <title>Sequencing the genomes of 1000 actinobacteria strains.</title>
        <authorList>
            <person name="Klenk H.-P."/>
        </authorList>
    </citation>
    <scope>NUCLEOTIDE SEQUENCE [LARGE SCALE GENOMIC DNA]</scope>
    <source>
        <strain evidence="1 2">DSM 19828</strain>
    </source>
</reference>
<evidence type="ECO:0000313" key="1">
    <source>
        <dbReference type="EMBL" id="TQJ13475.1"/>
    </source>
</evidence>
<dbReference type="OrthoDB" id="3845029at2"/>
<evidence type="ECO:0000313" key="2">
    <source>
        <dbReference type="Proteomes" id="UP000320806"/>
    </source>
</evidence>
<dbReference type="RefSeq" id="WP_141927579.1">
    <property type="nucleotide sequence ID" value="NZ_BAABCI010000015.1"/>
</dbReference>
<organism evidence="1 2">
    <name type="scientific">Yimella lutea</name>
    <dbReference type="NCBI Taxonomy" id="587872"/>
    <lineage>
        <taxon>Bacteria</taxon>
        <taxon>Bacillati</taxon>
        <taxon>Actinomycetota</taxon>
        <taxon>Actinomycetes</taxon>
        <taxon>Micrococcales</taxon>
        <taxon>Dermacoccaceae</taxon>
        <taxon>Yimella</taxon>
    </lineage>
</organism>
<accession>A0A542EDT0</accession>
<protein>
    <submittedName>
        <fullName evidence="1">Uncharacterized protein</fullName>
    </submittedName>
</protein>
<dbReference type="InterPro" id="IPR011990">
    <property type="entry name" value="TPR-like_helical_dom_sf"/>
</dbReference>
<keyword evidence="2" id="KW-1185">Reference proteome</keyword>
<gene>
    <name evidence="1" type="ORF">FB459_0894</name>
</gene>
<name>A0A542EDT0_9MICO</name>